<comment type="caution">
    <text evidence="1">The sequence shown here is derived from an EMBL/GenBank/DDBJ whole genome shotgun (WGS) entry which is preliminary data.</text>
</comment>
<dbReference type="EMBL" id="CM051398">
    <property type="protein sequence ID" value="KAJ4717942.1"/>
    <property type="molecule type" value="Genomic_DNA"/>
</dbReference>
<evidence type="ECO:0000313" key="1">
    <source>
        <dbReference type="EMBL" id="KAJ4717942.1"/>
    </source>
</evidence>
<name>A0ACC1Y414_MELAZ</name>
<organism evidence="1 2">
    <name type="scientific">Melia azedarach</name>
    <name type="common">Chinaberry tree</name>
    <dbReference type="NCBI Taxonomy" id="155640"/>
    <lineage>
        <taxon>Eukaryota</taxon>
        <taxon>Viridiplantae</taxon>
        <taxon>Streptophyta</taxon>
        <taxon>Embryophyta</taxon>
        <taxon>Tracheophyta</taxon>
        <taxon>Spermatophyta</taxon>
        <taxon>Magnoliopsida</taxon>
        <taxon>eudicotyledons</taxon>
        <taxon>Gunneridae</taxon>
        <taxon>Pentapetalae</taxon>
        <taxon>rosids</taxon>
        <taxon>malvids</taxon>
        <taxon>Sapindales</taxon>
        <taxon>Meliaceae</taxon>
        <taxon>Melia</taxon>
    </lineage>
</organism>
<evidence type="ECO:0000313" key="2">
    <source>
        <dbReference type="Proteomes" id="UP001164539"/>
    </source>
</evidence>
<keyword evidence="2" id="KW-1185">Reference proteome</keyword>
<proteinExistence type="predicted"/>
<dbReference type="Proteomes" id="UP001164539">
    <property type="component" value="Chromosome 5"/>
</dbReference>
<protein>
    <submittedName>
        <fullName evidence="1">Dentin sialophosphoprotein</fullName>
    </submittedName>
</protein>
<reference evidence="1 2" key="1">
    <citation type="journal article" date="2023" name="Science">
        <title>Complex scaffold remodeling in plant triterpene biosynthesis.</title>
        <authorList>
            <person name="De La Pena R."/>
            <person name="Hodgson H."/>
            <person name="Liu J.C."/>
            <person name="Stephenson M.J."/>
            <person name="Martin A.C."/>
            <person name="Owen C."/>
            <person name="Harkess A."/>
            <person name="Leebens-Mack J."/>
            <person name="Jimenez L.E."/>
            <person name="Osbourn A."/>
            <person name="Sattely E.S."/>
        </authorList>
    </citation>
    <scope>NUCLEOTIDE SEQUENCE [LARGE SCALE GENOMIC DNA]</scope>
    <source>
        <strain evidence="2">cv. JPN11</strain>
        <tissue evidence="1">Leaf</tissue>
    </source>
</reference>
<sequence>MYGASKLGRGGGRAGVVNKRNSFPPPPPHRLSTPSSSNRLSLGSSAARSRMGGPGSGASAGGSKAVEETFSLVSGNNPLAFAMIIRLAPDLVEEIKKVEIQGGAARIKFDSSGHNPNGNVIDVSGKEFRFTWSREFGDLCDIYEERQSGEDGNGLLVESGCAWRKLNVQRILDESTTNHVKMRSVEADRKHKSRKAIVLDHGNPSMKSQIKQLAAVEVNTWKSFKQKKEPPFKKQKVETLQVGGPPKSTYKSGGPSTASLKAGRTASPLPSPHGKSGTPASPNGYGNIVKNHVNTDEVTPIQVKSKENAPNSEKEIPVRTNSVAWETAGGKGNSGAKPTDLKSLLITLLMENPKGMTLKALEKAVGDVIPSSAKKIEPVIKKIANLQALGKYCLKPGVELDSSKKASSESGRYPLRLHDSNVLVLVFHIKVLTLILLFFFFELVTYVMGH</sequence>
<accession>A0ACC1Y414</accession>
<gene>
    <name evidence="1" type="ORF">OWV82_009688</name>
</gene>